<dbReference type="InterPro" id="IPR027417">
    <property type="entry name" value="P-loop_NTPase"/>
</dbReference>
<accession>A0A1H0V974</accession>
<gene>
    <name evidence="2" type="ORF">SAMN05216366_1478</name>
</gene>
<dbReference type="RefSeq" id="WP_218122916.1">
    <property type="nucleotide sequence ID" value="NZ_FNJQ01000047.1"/>
</dbReference>
<feature type="domain" description="ATPase dynein-related AAA" evidence="1">
    <location>
        <begin position="63"/>
        <end position="195"/>
    </location>
</feature>
<dbReference type="Proteomes" id="UP000182412">
    <property type="component" value="Unassembled WGS sequence"/>
</dbReference>
<protein>
    <submittedName>
        <fullName evidence="2">MoxR-like ATPase</fullName>
    </submittedName>
</protein>
<organism evidence="2 3">
    <name type="scientific">Selenomonas ruminantium</name>
    <dbReference type="NCBI Taxonomy" id="971"/>
    <lineage>
        <taxon>Bacteria</taxon>
        <taxon>Bacillati</taxon>
        <taxon>Bacillota</taxon>
        <taxon>Negativicutes</taxon>
        <taxon>Selenomonadales</taxon>
        <taxon>Selenomonadaceae</taxon>
        <taxon>Selenomonas</taxon>
    </lineage>
</organism>
<sequence length="307" mass="33986">MTTEEMQAFFQEQGIRQELLAEAAAFRQKNPWQGKRTINTPRYPYFGKEILEAALAALLAGANLLLTGPKATGKNILAENLALLLGRPIWNVSFHIDVDASYLIGMDTFKGGEVCFRPGPVHECVTAGGICILDEINMARNEALAVLHSLLDHRRQVEVPGYEQLALHPAARFIATMNYGYGGTRELNEALLSRFVVLHMPVPGEAELISLLQYEFPALRADMARTLAALFLDLRQKYEAKEISGRALDLRGLLEALRLIRLGLTAGQALAMGLTGKCFDSQERALVEDIIALRLPADWGREHFFVG</sequence>
<dbReference type="Pfam" id="PF07728">
    <property type="entry name" value="AAA_5"/>
    <property type="match status" value="1"/>
</dbReference>
<evidence type="ECO:0000313" key="2">
    <source>
        <dbReference type="EMBL" id="SDP74775.1"/>
    </source>
</evidence>
<dbReference type="PANTHER" id="PTHR42759">
    <property type="entry name" value="MOXR FAMILY PROTEIN"/>
    <property type="match status" value="1"/>
</dbReference>
<dbReference type="InterPro" id="IPR050764">
    <property type="entry name" value="CbbQ/NirQ/NorQ/GpvN"/>
</dbReference>
<dbReference type="EMBL" id="FNJQ01000047">
    <property type="protein sequence ID" value="SDP74775.1"/>
    <property type="molecule type" value="Genomic_DNA"/>
</dbReference>
<name>A0A1H0V974_SELRU</name>
<dbReference type="PANTHER" id="PTHR42759:SF1">
    <property type="entry name" value="MAGNESIUM-CHELATASE SUBUNIT CHLD"/>
    <property type="match status" value="1"/>
</dbReference>
<evidence type="ECO:0000259" key="1">
    <source>
        <dbReference type="Pfam" id="PF07728"/>
    </source>
</evidence>
<reference evidence="2 3" key="1">
    <citation type="submission" date="2016-10" db="EMBL/GenBank/DDBJ databases">
        <authorList>
            <person name="de Groot N.N."/>
        </authorList>
    </citation>
    <scope>NUCLEOTIDE SEQUENCE [LARGE SCALE GENOMIC DNA]</scope>
    <source>
        <strain evidence="2 3">S137</strain>
    </source>
</reference>
<dbReference type="Gene3D" id="3.40.50.300">
    <property type="entry name" value="P-loop containing nucleotide triphosphate hydrolases"/>
    <property type="match status" value="1"/>
</dbReference>
<dbReference type="AlphaFoldDB" id="A0A1H0V974"/>
<dbReference type="GO" id="GO:0016887">
    <property type="term" value="F:ATP hydrolysis activity"/>
    <property type="evidence" value="ECO:0007669"/>
    <property type="project" value="InterPro"/>
</dbReference>
<proteinExistence type="predicted"/>
<evidence type="ECO:0000313" key="3">
    <source>
        <dbReference type="Proteomes" id="UP000182412"/>
    </source>
</evidence>
<dbReference type="SUPFAM" id="SSF52540">
    <property type="entry name" value="P-loop containing nucleoside triphosphate hydrolases"/>
    <property type="match status" value="1"/>
</dbReference>
<dbReference type="InterPro" id="IPR011704">
    <property type="entry name" value="ATPase_dyneun-rel_AAA"/>
</dbReference>
<dbReference type="GO" id="GO:0005524">
    <property type="term" value="F:ATP binding"/>
    <property type="evidence" value="ECO:0007669"/>
    <property type="project" value="InterPro"/>
</dbReference>